<dbReference type="InterPro" id="IPR013762">
    <property type="entry name" value="Integrase-like_cat_sf"/>
</dbReference>
<dbReference type="RefSeq" id="WP_071913165.1">
    <property type="nucleotide sequence ID" value="NZ_CP017637.1"/>
</dbReference>
<keyword evidence="2" id="KW-0229">DNA integration</keyword>
<dbReference type="Proteomes" id="UP000181962">
    <property type="component" value="Chromosome"/>
</dbReference>
<feature type="domain" description="Phage integrase central" evidence="7">
    <location>
        <begin position="115"/>
        <end position="210"/>
    </location>
</feature>
<dbReference type="InterPro" id="IPR002104">
    <property type="entry name" value="Integrase_catalytic"/>
</dbReference>
<evidence type="ECO:0000313" key="9">
    <source>
        <dbReference type="Proteomes" id="UP000181962"/>
    </source>
</evidence>
<dbReference type="GO" id="GO:0015074">
    <property type="term" value="P:DNA integration"/>
    <property type="evidence" value="ECO:0007669"/>
    <property type="project" value="UniProtKB-KW"/>
</dbReference>
<dbReference type="Gene3D" id="1.10.443.10">
    <property type="entry name" value="Intergrase catalytic core"/>
    <property type="match status" value="1"/>
</dbReference>
<name>A0A1L3FDQ7_BRAJP</name>
<accession>A0A1L3FDQ7</accession>
<evidence type="ECO:0000256" key="4">
    <source>
        <dbReference type="ARBA" id="ARBA00023172"/>
    </source>
</evidence>
<evidence type="ECO:0000259" key="7">
    <source>
        <dbReference type="Pfam" id="PF22022"/>
    </source>
</evidence>
<dbReference type="OrthoDB" id="9795573at2"/>
<comment type="similarity">
    <text evidence="1">Belongs to the 'phage' integrase family.</text>
</comment>
<protein>
    <submittedName>
        <fullName evidence="8">Integrase</fullName>
    </submittedName>
</protein>
<dbReference type="InterPro" id="IPR038488">
    <property type="entry name" value="Integrase_DNA-bd_sf"/>
</dbReference>
<dbReference type="SUPFAM" id="SSF56349">
    <property type="entry name" value="DNA breaking-rejoining enzymes"/>
    <property type="match status" value="1"/>
</dbReference>
<dbReference type="GO" id="GO:0003677">
    <property type="term" value="F:DNA binding"/>
    <property type="evidence" value="ECO:0007669"/>
    <property type="project" value="UniProtKB-KW"/>
</dbReference>
<feature type="domain" description="Integrase DNA-binding" evidence="6">
    <location>
        <begin position="8"/>
        <end position="96"/>
    </location>
</feature>
<dbReference type="InterPro" id="IPR025166">
    <property type="entry name" value="Integrase_DNA_bind_dom"/>
</dbReference>
<feature type="domain" description="Tyr recombinase" evidence="5">
    <location>
        <begin position="238"/>
        <end position="392"/>
    </location>
</feature>
<dbReference type="Gene3D" id="1.10.150.130">
    <property type="match status" value="1"/>
</dbReference>
<dbReference type="GO" id="GO:0006310">
    <property type="term" value="P:DNA recombination"/>
    <property type="evidence" value="ECO:0007669"/>
    <property type="project" value="UniProtKB-KW"/>
</dbReference>
<evidence type="ECO:0000259" key="6">
    <source>
        <dbReference type="Pfam" id="PF13356"/>
    </source>
</evidence>
<dbReference type="AlphaFoldDB" id="A0A1L3FDQ7"/>
<dbReference type="Pfam" id="PF13356">
    <property type="entry name" value="Arm-DNA-bind_3"/>
    <property type="match status" value="1"/>
</dbReference>
<dbReference type="PANTHER" id="PTHR30629:SF2">
    <property type="entry name" value="PROPHAGE INTEGRASE INTS-RELATED"/>
    <property type="match status" value="1"/>
</dbReference>
<evidence type="ECO:0000259" key="5">
    <source>
        <dbReference type="Pfam" id="PF00589"/>
    </source>
</evidence>
<dbReference type="Pfam" id="PF00589">
    <property type="entry name" value="Phage_integrase"/>
    <property type="match status" value="1"/>
</dbReference>
<gene>
    <name evidence="8" type="ORF">BKD09_24090</name>
</gene>
<keyword evidence="4" id="KW-0233">DNA recombination</keyword>
<evidence type="ECO:0000313" key="8">
    <source>
        <dbReference type="EMBL" id="APG11418.1"/>
    </source>
</evidence>
<dbReference type="InterPro" id="IPR053876">
    <property type="entry name" value="Phage_int_M"/>
</dbReference>
<keyword evidence="3" id="KW-0238">DNA-binding</keyword>
<evidence type="ECO:0000256" key="2">
    <source>
        <dbReference type="ARBA" id="ARBA00022908"/>
    </source>
</evidence>
<sequence>MGRPVNQLSDKWIRKVDIKPGLYGDGNGLYLQVSPSNTEGDAATKSWIFRFMIRGKARKMGLGDIDQVSLKDARRLAQAKRLLVVDGIDPIEERNARKLALMAERETEKAKATTFRQCAEAYIKAHQSGWKSSKHASQWTATLESYAYPVIGSVPVALVDRNHVMKILEPIWTIKTETASRVRGRIEKILDRAKAVGLRDGENPARWTGHLDQILPKRSQVSPVEHFAALPYRQLPDFMTKLRHRDGISARALEFTVLNVTRTANTIGARWDQIDEGEKKWTIPGAMLKGKKGRRRPDHVIPLSDRALEILRDLPRVGDFIFPGAKEGEGLSNMAMAETLKEMGYSGDVATVHGFRSTFKDWASEQTSYANELSEMAMAHTVSNKVEAAYRRGDMFDKRRRLMDDWAEFSASKAVGGDNVVAIGGRK</sequence>
<dbReference type="InterPro" id="IPR010998">
    <property type="entry name" value="Integrase_recombinase_N"/>
</dbReference>
<dbReference type="PANTHER" id="PTHR30629">
    <property type="entry name" value="PROPHAGE INTEGRASE"/>
    <property type="match status" value="1"/>
</dbReference>
<organism evidence="8 9">
    <name type="scientific">Bradyrhizobium japonicum</name>
    <dbReference type="NCBI Taxonomy" id="375"/>
    <lineage>
        <taxon>Bacteria</taxon>
        <taxon>Pseudomonadati</taxon>
        <taxon>Pseudomonadota</taxon>
        <taxon>Alphaproteobacteria</taxon>
        <taxon>Hyphomicrobiales</taxon>
        <taxon>Nitrobacteraceae</taxon>
        <taxon>Bradyrhizobium</taxon>
    </lineage>
</organism>
<dbReference type="InterPro" id="IPR050808">
    <property type="entry name" value="Phage_Integrase"/>
</dbReference>
<dbReference type="Pfam" id="PF22022">
    <property type="entry name" value="Phage_int_M"/>
    <property type="match status" value="1"/>
</dbReference>
<proteinExistence type="inferred from homology"/>
<dbReference type="EMBL" id="CP017637">
    <property type="protein sequence ID" value="APG11418.1"/>
    <property type="molecule type" value="Genomic_DNA"/>
</dbReference>
<reference evidence="8 9" key="1">
    <citation type="submission" date="2016-11" db="EMBL/GenBank/DDBJ databases">
        <title>Complete Genome Sequence of Bradyrhizobium sp. strain J5, an isolated from soybean nodule in Hokkaido.</title>
        <authorList>
            <person name="Kanehara K."/>
        </authorList>
    </citation>
    <scope>NUCLEOTIDE SEQUENCE [LARGE SCALE GENOMIC DNA]</scope>
    <source>
        <strain evidence="8 9">J5</strain>
    </source>
</reference>
<dbReference type="CDD" id="cd00801">
    <property type="entry name" value="INT_P4_C"/>
    <property type="match status" value="1"/>
</dbReference>
<evidence type="ECO:0000256" key="1">
    <source>
        <dbReference type="ARBA" id="ARBA00008857"/>
    </source>
</evidence>
<dbReference type="InterPro" id="IPR011010">
    <property type="entry name" value="DNA_brk_join_enz"/>
</dbReference>
<evidence type="ECO:0000256" key="3">
    <source>
        <dbReference type="ARBA" id="ARBA00023125"/>
    </source>
</evidence>
<dbReference type="Gene3D" id="3.30.160.390">
    <property type="entry name" value="Integrase, DNA-binding domain"/>
    <property type="match status" value="1"/>
</dbReference>